<organism evidence="2 3">
    <name type="scientific">Sorghum bicolor</name>
    <name type="common">Sorghum</name>
    <name type="synonym">Sorghum vulgare</name>
    <dbReference type="NCBI Taxonomy" id="4558"/>
    <lineage>
        <taxon>Eukaryota</taxon>
        <taxon>Viridiplantae</taxon>
        <taxon>Streptophyta</taxon>
        <taxon>Embryophyta</taxon>
        <taxon>Tracheophyta</taxon>
        <taxon>Spermatophyta</taxon>
        <taxon>Magnoliopsida</taxon>
        <taxon>Liliopsida</taxon>
        <taxon>Poales</taxon>
        <taxon>Poaceae</taxon>
        <taxon>PACMAD clade</taxon>
        <taxon>Panicoideae</taxon>
        <taxon>Andropogonodae</taxon>
        <taxon>Andropogoneae</taxon>
        <taxon>Sorghinae</taxon>
        <taxon>Sorghum</taxon>
    </lineage>
</organism>
<dbReference type="AlphaFoldDB" id="A0A1B6QAQ2"/>
<feature type="region of interest" description="Disordered" evidence="1">
    <location>
        <begin position="118"/>
        <end position="141"/>
    </location>
</feature>
<gene>
    <name evidence="2" type="ORF">SORBI_3002G116400</name>
</gene>
<feature type="region of interest" description="Disordered" evidence="1">
    <location>
        <begin position="163"/>
        <end position="275"/>
    </location>
</feature>
<evidence type="ECO:0000256" key="1">
    <source>
        <dbReference type="SAM" id="MobiDB-lite"/>
    </source>
</evidence>
<feature type="compositionally biased region" description="Polar residues" evidence="1">
    <location>
        <begin position="74"/>
        <end position="84"/>
    </location>
</feature>
<dbReference type="Gramene" id="KXG34970">
    <property type="protein sequence ID" value="KXG34970"/>
    <property type="gene ID" value="SORBI_3002G116400"/>
</dbReference>
<keyword evidence="3" id="KW-1185">Reference proteome</keyword>
<proteinExistence type="predicted"/>
<feature type="compositionally biased region" description="Basic and acidic residues" evidence="1">
    <location>
        <begin position="42"/>
        <end position="52"/>
    </location>
</feature>
<reference evidence="3" key="2">
    <citation type="journal article" date="2018" name="Plant J.">
        <title>The Sorghum bicolor reference genome: improved assembly, gene annotations, a transcriptome atlas, and signatures of genome organization.</title>
        <authorList>
            <person name="McCormick R.F."/>
            <person name="Truong S.K."/>
            <person name="Sreedasyam A."/>
            <person name="Jenkins J."/>
            <person name="Shu S."/>
            <person name="Sims D."/>
            <person name="Kennedy M."/>
            <person name="Amirebrahimi M."/>
            <person name="Weers B.D."/>
            <person name="McKinley B."/>
            <person name="Mattison A."/>
            <person name="Morishige D.T."/>
            <person name="Grimwood J."/>
            <person name="Schmutz J."/>
            <person name="Mullet J.E."/>
        </authorList>
    </citation>
    <scope>NUCLEOTIDE SEQUENCE [LARGE SCALE GENOMIC DNA]</scope>
    <source>
        <strain evidence="3">cv. BTx623</strain>
    </source>
</reference>
<accession>A0A1B6QAQ2</accession>
<evidence type="ECO:0000313" key="3">
    <source>
        <dbReference type="Proteomes" id="UP000000768"/>
    </source>
</evidence>
<dbReference type="EMBL" id="CM000761">
    <property type="protein sequence ID" value="KXG34970.1"/>
    <property type="molecule type" value="Genomic_DNA"/>
</dbReference>
<feature type="region of interest" description="Disordered" evidence="1">
    <location>
        <begin position="1"/>
        <end position="85"/>
    </location>
</feature>
<dbReference type="Proteomes" id="UP000000768">
    <property type="component" value="Chromosome 2"/>
</dbReference>
<feature type="compositionally biased region" description="Low complexity" evidence="1">
    <location>
        <begin position="243"/>
        <end position="257"/>
    </location>
</feature>
<dbReference type="InParanoid" id="A0A1B6QAQ2"/>
<sequence>MGKCSQATAMAPTLKTPPPPLQELQQLPSKCPPSAKPSGGDADPKDLRHQHLEGALAIADSRRHQRIRGHKRGSSTMACSSRRGSTAPILVGGGPCATVSAGPGMAVREAARRVAVGNAEPSPAEPRAAVGGFSGVHATTGRSSRLWRRRRCSKLRIGDDAACRGRSTCRDGRRRSAPASPQSGRGEGRCRRSGAGSTSIAMGPAQLEGPATSGAGVKRQPWRTRPRSVLGALIRRRGRRGHSSIAGATTTSTTSTDPHPEPPTPSPAFTGPAFAEKVAESVEEFVADVVVVVRDPHVDGAVENHVDKIDEEHRRRYVAKHRHEHRDSSKC</sequence>
<reference evidence="2 3" key="1">
    <citation type="journal article" date="2009" name="Nature">
        <title>The Sorghum bicolor genome and the diversification of grasses.</title>
        <authorList>
            <person name="Paterson A.H."/>
            <person name="Bowers J.E."/>
            <person name="Bruggmann R."/>
            <person name="Dubchak I."/>
            <person name="Grimwood J."/>
            <person name="Gundlach H."/>
            <person name="Haberer G."/>
            <person name="Hellsten U."/>
            <person name="Mitros T."/>
            <person name="Poliakov A."/>
            <person name="Schmutz J."/>
            <person name="Spannagl M."/>
            <person name="Tang H."/>
            <person name="Wang X."/>
            <person name="Wicker T."/>
            <person name="Bharti A.K."/>
            <person name="Chapman J."/>
            <person name="Feltus F.A."/>
            <person name="Gowik U."/>
            <person name="Grigoriev I.V."/>
            <person name="Lyons E."/>
            <person name="Maher C.A."/>
            <person name="Martis M."/>
            <person name="Narechania A."/>
            <person name="Otillar R.P."/>
            <person name="Penning B.W."/>
            <person name="Salamov A.A."/>
            <person name="Wang Y."/>
            <person name="Zhang L."/>
            <person name="Carpita N.C."/>
            <person name="Freeling M."/>
            <person name="Gingle A.R."/>
            <person name="Hash C.T."/>
            <person name="Keller B."/>
            <person name="Klein P."/>
            <person name="Kresovich S."/>
            <person name="McCann M.C."/>
            <person name="Ming R."/>
            <person name="Peterson D.G."/>
            <person name="Mehboob-ur-Rahman"/>
            <person name="Ware D."/>
            <person name="Westhoff P."/>
            <person name="Mayer K.F."/>
            <person name="Messing J."/>
            <person name="Rokhsar D.S."/>
        </authorList>
    </citation>
    <scope>NUCLEOTIDE SEQUENCE [LARGE SCALE GENOMIC DNA]</scope>
    <source>
        <strain evidence="3">cv. BTx623</strain>
    </source>
</reference>
<name>A0A1B6QAQ2_SORBI</name>
<evidence type="ECO:0000313" key="2">
    <source>
        <dbReference type="EMBL" id="KXG34970.1"/>
    </source>
</evidence>
<feature type="compositionally biased region" description="Basic residues" evidence="1">
    <location>
        <begin position="63"/>
        <end position="73"/>
    </location>
</feature>
<protein>
    <submittedName>
        <fullName evidence="2">Uncharacterized protein</fullName>
    </submittedName>
</protein>